<dbReference type="Proteomes" id="UP000186817">
    <property type="component" value="Unassembled WGS sequence"/>
</dbReference>
<reference evidence="1 2" key="1">
    <citation type="submission" date="2016-02" db="EMBL/GenBank/DDBJ databases">
        <title>Genome analysis of coral dinoflagellate symbionts highlights evolutionary adaptations to a symbiotic lifestyle.</title>
        <authorList>
            <person name="Aranda M."/>
            <person name="Li Y."/>
            <person name="Liew Y.J."/>
            <person name="Baumgarten S."/>
            <person name="Simakov O."/>
            <person name="Wilson M."/>
            <person name="Piel J."/>
            <person name="Ashoor H."/>
            <person name="Bougouffa S."/>
            <person name="Bajic V.B."/>
            <person name="Ryu T."/>
            <person name="Ravasi T."/>
            <person name="Bayer T."/>
            <person name="Micklem G."/>
            <person name="Kim H."/>
            <person name="Bhak J."/>
            <person name="Lajeunesse T.C."/>
            <person name="Voolstra C.R."/>
        </authorList>
    </citation>
    <scope>NUCLEOTIDE SEQUENCE [LARGE SCALE GENOMIC DNA]</scope>
    <source>
        <strain evidence="1 2">CCMP2467</strain>
    </source>
</reference>
<evidence type="ECO:0000313" key="1">
    <source>
        <dbReference type="EMBL" id="OLP75422.1"/>
    </source>
</evidence>
<name>A0A1Q9BXN2_SYMMI</name>
<protein>
    <submittedName>
        <fullName evidence="1">Uncharacterized protein</fullName>
    </submittedName>
</protein>
<accession>A0A1Q9BXN2</accession>
<comment type="caution">
    <text evidence="1">The sequence shown here is derived from an EMBL/GenBank/DDBJ whole genome shotgun (WGS) entry which is preliminary data.</text>
</comment>
<feature type="non-terminal residue" evidence="1">
    <location>
        <position position="1"/>
    </location>
</feature>
<keyword evidence="2" id="KW-1185">Reference proteome</keyword>
<dbReference type="EMBL" id="LSRX01002493">
    <property type="protein sequence ID" value="OLP75422.1"/>
    <property type="molecule type" value="Genomic_DNA"/>
</dbReference>
<proteinExistence type="predicted"/>
<evidence type="ECO:0000313" key="2">
    <source>
        <dbReference type="Proteomes" id="UP000186817"/>
    </source>
</evidence>
<dbReference type="AlphaFoldDB" id="A0A1Q9BXN2"/>
<dbReference type="OrthoDB" id="447098at2759"/>
<sequence length="79" mass="8536">ETQSQEEQSRAAATAEGKAQDVEHCALAKLDQLMKFAIMCKEKAVSFGPADDELVMETLRDLGEILREETPAEVIAAGA</sequence>
<organism evidence="1 2">
    <name type="scientific">Symbiodinium microadriaticum</name>
    <name type="common">Dinoflagellate</name>
    <name type="synonym">Zooxanthella microadriatica</name>
    <dbReference type="NCBI Taxonomy" id="2951"/>
    <lineage>
        <taxon>Eukaryota</taxon>
        <taxon>Sar</taxon>
        <taxon>Alveolata</taxon>
        <taxon>Dinophyceae</taxon>
        <taxon>Suessiales</taxon>
        <taxon>Symbiodiniaceae</taxon>
        <taxon>Symbiodinium</taxon>
    </lineage>
</organism>
<gene>
    <name evidence="1" type="ORF">AK812_SmicGene44777</name>
</gene>